<evidence type="ECO:0000256" key="10">
    <source>
        <dbReference type="SAM" id="MobiDB-lite"/>
    </source>
</evidence>
<feature type="non-terminal residue" evidence="14">
    <location>
        <position position="1446"/>
    </location>
</feature>
<dbReference type="InterPro" id="IPR036397">
    <property type="entry name" value="RNaseH_sf"/>
</dbReference>
<keyword evidence="15" id="KW-1185">Reference proteome</keyword>
<dbReference type="GO" id="GO:0015074">
    <property type="term" value="P:DNA integration"/>
    <property type="evidence" value="ECO:0007669"/>
    <property type="project" value="InterPro"/>
</dbReference>
<feature type="compositionally biased region" description="Polar residues" evidence="10">
    <location>
        <begin position="247"/>
        <end position="267"/>
    </location>
</feature>
<dbReference type="PANTHER" id="PTHR37984:SF5">
    <property type="entry name" value="PROTEIN NYNRIN-LIKE"/>
    <property type="match status" value="1"/>
</dbReference>
<evidence type="ECO:0000256" key="7">
    <source>
        <dbReference type="ARBA" id="ARBA00022884"/>
    </source>
</evidence>
<evidence type="ECO:0000256" key="3">
    <source>
        <dbReference type="ARBA" id="ARBA00022695"/>
    </source>
</evidence>
<dbReference type="GO" id="GO:0003723">
    <property type="term" value="F:RNA binding"/>
    <property type="evidence" value="ECO:0007669"/>
    <property type="project" value="UniProtKB-KW"/>
</dbReference>
<proteinExistence type="predicted"/>
<dbReference type="SUPFAM" id="SSF57756">
    <property type="entry name" value="Retrovirus zinc finger-like domains"/>
    <property type="match status" value="1"/>
</dbReference>
<evidence type="ECO:0000259" key="12">
    <source>
        <dbReference type="PROSITE" id="PS50878"/>
    </source>
</evidence>
<evidence type="ECO:0000256" key="8">
    <source>
        <dbReference type="ARBA" id="ARBA00022918"/>
    </source>
</evidence>
<keyword evidence="4" id="KW-0540">Nuclease</keyword>
<feature type="domain" description="CCHC-type" evidence="11">
    <location>
        <begin position="234"/>
        <end position="247"/>
    </location>
</feature>
<dbReference type="EMBL" id="PEDP01002623">
    <property type="protein sequence ID" value="POS82548.1"/>
    <property type="molecule type" value="Genomic_DNA"/>
</dbReference>
<dbReference type="Gene3D" id="4.10.60.10">
    <property type="entry name" value="Zinc finger, CCHC-type"/>
    <property type="match status" value="1"/>
</dbReference>
<keyword evidence="5" id="KW-0255">Endonuclease</keyword>
<dbReference type="GO" id="GO:0008233">
    <property type="term" value="F:peptidase activity"/>
    <property type="evidence" value="ECO:0007669"/>
    <property type="project" value="UniProtKB-KW"/>
</dbReference>
<feature type="region of interest" description="Disordered" evidence="10">
    <location>
        <begin position="286"/>
        <end position="316"/>
    </location>
</feature>
<evidence type="ECO:0008006" key="16">
    <source>
        <dbReference type="Google" id="ProtNLM"/>
    </source>
</evidence>
<dbReference type="InterPro" id="IPR041373">
    <property type="entry name" value="RT_RNaseH"/>
</dbReference>
<dbReference type="CDD" id="cd09274">
    <property type="entry name" value="RNase_HI_RT_Ty3"/>
    <property type="match status" value="1"/>
</dbReference>
<dbReference type="FunFam" id="3.10.10.10:FF:000007">
    <property type="entry name" value="Retrovirus-related Pol polyprotein from transposon 17.6-like Protein"/>
    <property type="match status" value="1"/>
</dbReference>
<dbReference type="Gene3D" id="3.30.420.10">
    <property type="entry name" value="Ribonuclease H-like superfamily/Ribonuclease H"/>
    <property type="match status" value="1"/>
</dbReference>
<dbReference type="OrthoDB" id="4771581at2759"/>
<keyword evidence="3" id="KW-0548">Nucleotidyltransferase</keyword>
<dbReference type="InterPro" id="IPR001584">
    <property type="entry name" value="Integrase_cat-core"/>
</dbReference>
<keyword evidence="2" id="KW-0808">Transferase</keyword>
<feature type="compositionally biased region" description="Basic residues" evidence="10">
    <location>
        <begin position="286"/>
        <end position="298"/>
    </location>
</feature>
<keyword evidence="9" id="KW-0479">Metal-binding</keyword>
<evidence type="ECO:0000256" key="5">
    <source>
        <dbReference type="ARBA" id="ARBA00022759"/>
    </source>
</evidence>
<dbReference type="PANTHER" id="PTHR37984">
    <property type="entry name" value="PROTEIN CBG26694"/>
    <property type="match status" value="1"/>
</dbReference>
<dbReference type="InterPro" id="IPR001878">
    <property type="entry name" value="Znf_CCHC"/>
</dbReference>
<dbReference type="PROSITE" id="PS50994">
    <property type="entry name" value="INTEGRASE"/>
    <property type="match status" value="1"/>
</dbReference>
<dbReference type="PROSITE" id="PS50878">
    <property type="entry name" value="RT_POL"/>
    <property type="match status" value="1"/>
</dbReference>
<dbReference type="InterPro" id="IPR036875">
    <property type="entry name" value="Znf_CCHC_sf"/>
</dbReference>
<dbReference type="InterPro" id="IPR043128">
    <property type="entry name" value="Rev_trsase/Diguanyl_cyclase"/>
</dbReference>
<evidence type="ECO:0000313" key="14">
    <source>
        <dbReference type="EMBL" id="POS82548.1"/>
    </source>
</evidence>
<dbReference type="Pfam" id="PF00078">
    <property type="entry name" value="RVT_1"/>
    <property type="match status" value="1"/>
</dbReference>
<dbReference type="GO" id="GO:0005634">
    <property type="term" value="C:nucleus"/>
    <property type="evidence" value="ECO:0007669"/>
    <property type="project" value="UniProtKB-ARBA"/>
</dbReference>
<evidence type="ECO:0000256" key="4">
    <source>
        <dbReference type="ARBA" id="ARBA00022722"/>
    </source>
</evidence>
<dbReference type="PROSITE" id="PS50158">
    <property type="entry name" value="ZF_CCHC"/>
    <property type="match status" value="1"/>
</dbReference>
<evidence type="ECO:0000256" key="6">
    <source>
        <dbReference type="ARBA" id="ARBA00022801"/>
    </source>
</evidence>
<keyword evidence="8" id="KW-0695">RNA-directed DNA polymerase</keyword>
<reference evidence="14 15" key="1">
    <citation type="submission" date="2017-10" db="EMBL/GenBank/DDBJ databases">
        <title>Development of genomic resources for the powdery mildew, Erysiphe pulchra.</title>
        <authorList>
            <person name="Wadl P.A."/>
            <person name="Mack B.M."/>
            <person name="Moore G."/>
            <person name="Beltz S.B."/>
        </authorList>
    </citation>
    <scope>NUCLEOTIDE SEQUENCE [LARGE SCALE GENOMIC DNA]</scope>
    <source>
        <strain evidence="14">Cflorida</strain>
    </source>
</reference>
<feature type="region of interest" description="Disordered" evidence="10">
    <location>
        <begin position="244"/>
        <end position="267"/>
    </location>
</feature>
<evidence type="ECO:0000313" key="15">
    <source>
        <dbReference type="Proteomes" id="UP000237438"/>
    </source>
</evidence>
<dbReference type="InterPro" id="IPR050951">
    <property type="entry name" value="Retrovirus_Pol_polyprotein"/>
</dbReference>
<accession>A0A2S4PKI6</accession>
<sequence length="1446" mass="164766">MFPQDVQDDAFTSVKNKVILKPEWRLIVANADVFKKLSNIQNALQIALIPYHLWAQRVAIEMSGDFSSVRIWSAGKRLSWIVFLEGIFTTMQRLNALHSPFTTFSLLTPKDTESAYAFAWRLRDTFYNLSGIDRQSDTTRDLLKEILMTHLPRVWTISSPQLINSDNHEIVELVVQVASQVAKWKIEDKLPNESSQTENLFNPPSLETPSFNSKENPKFSQPLSAVFPSAEDICYTCGRKGHWSKNCHASSTSNPKNTQLRKNSITKPINKYGELRRKLNLFRSSKKTSPTFKRKQHKTYLTNDDDINVNDEDIDPVTRLDDTNLEQDLDQLLEDNDQPLPDKPIREGFGRPHNLFLTRLYSTPHIKFHTFFDYGSSTCYISSSLAKELFPYDSVISTISGIGGNGPKIIQDVLIEAQFFTSNDKWSVKFSVSAGILPDGTFPGDLTLGHTIFHSLGLFCRLNGQIQLLKMPDNPILNPIPNISTSPHLTLTASENTKLFWHNTTTENGYKFGKIYAVEFPSLFNKSLRRVDKLSKVRHCIDTGNHNPIKLPPRRYSPNQLQAINDFCKTHEGSIIQKSQGPWAAPLVLIPKKANSQSKSTVWRVCVDYRELNKITKKHAHPLPNTYDEIQRAAGHKLYAFLDLENGFWHIRMHKNDREKTAFVTPYGIFEWLVMPFGLCNAPATFQNFMEEVLGPYRSFVAGLLDDVAVWGDTVEELHSRLLTILKRFVSYGLLLNTSKCRLFVTSGVFLGFVISEDGIAADPEKVAAIRDRPMPSTTSEIRGFIGAAGYLRSLIKNFSQLAGPLTDQSVGPKNKPVKLSAESINSWRTIKNVLTTTPLVKKFDWRLPIVLETDASQKFLGAVLLQPHLHFIDKQRSILHPIAYFSKKLNETQQRYSAQERELLCILLSLQHWRHWVEGGDVTVITDHQSLKTIQTKSEQPARIIRFLDTIEHYGIRILYRKGKANVLADYLSRPPQNASIETTNAFPVEKGERDENLLHQTDTESQLEQVKYPEQLNRIDLQCIFEFLKQEEDLPFNLNPDWVRKNFGIFDNTLHFIKMKKPKQIGDPPEPPGAIILFKVLEYEDLISTVKLLHENLGHASVGTTMREASLRYWHPELILAIYEVIRNCRSCQLMKPPDPSLGNLRPIQPAPPLTRWGMDHTQIGQKILLNAIEYATGWLESRIVPNANFENTVPLLLFIFHTFGKPKQIISDNAGCFSGNEAKRFQEKHNFTMAHTTPNRPQGNGKVEQANGILKGILARLILDNRDVPLKRSLMQAVTIYNRRISPSGFSPFFLLFGTQPSEIEMVYPAYSREATDAEEIEWANELAKLHAAPIARTYVNSLKATRAKTQAYLQESKALLRVYSPGDWVLRVRQRKHKFEPYYDGPWAIAACHANNTYSLISPGGYKLLNRYNGTNLFPAYVRDGHPVQSLWYGSRNMLNQD</sequence>
<keyword evidence="9" id="KW-0863">Zinc-finger</keyword>
<dbReference type="InterPro" id="IPR041588">
    <property type="entry name" value="Integrase_H2C2"/>
</dbReference>
<evidence type="ECO:0000256" key="9">
    <source>
        <dbReference type="PROSITE-ProRule" id="PRU00047"/>
    </source>
</evidence>
<keyword evidence="6" id="KW-0378">Hydrolase</keyword>
<dbReference type="GO" id="GO:0004519">
    <property type="term" value="F:endonuclease activity"/>
    <property type="evidence" value="ECO:0007669"/>
    <property type="project" value="UniProtKB-KW"/>
</dbReference>
<dbReference type="InterPro" id="IPR000477">
    <property type="entry name" value="RT_dom"/>
</dbReference>
<name>A0A2S4PKI6_9PEZI</name>
<evidence type="ECO:0000256" key="1">
    <source>
        <dbReference type="ARBA" id="ARBA00022670"/>
    </source>
</evidence>
<feature type="compositionally biased region" description="Acidic residues" evidence="10">
    <location>
        <begin position="303"/>
        <end position="315"/>
    </location>
</feature>
<dbReference type="GO" id="GO:0003964">
    <property type="term" value="F:RNA-directed DNA polymerase activity"/>
    <property type="evidence" value="ECO:0007669"/>
    <property type="project" value="UniProtKB-KW"/>
</dbReference>
<dbReference type="Gene3D" id="3.30.70.270">
    <property type="match status" value="2"/>
</dbReference>
<protein>
    <recommendedName>
        <fullName evidence="16">Reverse transcriptase</fullName>
    </recommendedName>
</protein>
<dbReference type="Proteomes" id="UP000237438">
    <property type="component" value="Unassembled WGS sequence"/>
</dbReference>
<keyword evidence="7" id="KW-0694">RNA-binding</keyword>
<feature type="region of interest" description="Disordered" evidence="10">
    <location>
        <begin position="193"/>
        <end position="217"/>
    </location>
</feature>
<dbReference type="GO" id="GO:0008270">
    <property type="term" value="F:zinc ion binding"/>
    <property type="evidence" value="ECO:0007669"/>
    <property type="project" value="UniProtKB-KW"/>
</dbReference>
<dbReference type="InterPro" id="IPR012337">
    <property type="entry name" value="RNaseH-like_sf"/>
</dbReference>
<organism evidence="14 15">
    <name type="scientific">Erysiphe pulchra</name>
    <dbReference type="NCBI Taxonomy" id="225359"/>
    <lineage>
        <taxon>Eukaryota</taxon>
        <taxon>Fungi</taxon>
        <taxon>Dikarya</taxon>
        <taxon>Ascomycota</taxon>
        <taxon>Pezizomycotina</taxon>
        <taxon>Leotiomycetes</taxon>
        <taxon>Erysiphales</taxon>
        <taxon>Erysiphaceae</taxon>
        <taxon>Erysiphe</taxon>
    </lineage>
</organism>
<evidence type="ECO:0000259" key="11">
    <source>
        <dbReference type="PROSITE" id="PS50158"/>
    </source>
</evidence>
<comment type="caution">
    <text evidence="14">The sequence shown here is derived from an EMBL/GenBank/DDBJ whole genome shotgun (WGS) entry which is preliminary data.</text>
</comment>
<dbReference type="CDD" id="cd01647">
    <property type="entry name" value="RT_LTR"/>
    <property type="match status" value="1"/>
</dbReference>
<dbReference type="GO" id="GO:0006508">
    <property type="term" value="P:proteolysis"/>
    <property type="evidence" value="ECO:0007669"/>
    <property type="project" value="UniProtKB-KW"/>
</dbReference>
<evidence type="ECO:0000256" key="2">
    <source>
        <dbReference type="ARBA" id="ARBA00022679"/>
    </source>
</evidence>
<dbReference type="SUPFAM" id="SSF53098">
    <property type="entry name" value="Ribonuclease H-like"/>
    <property type="match status" value="1"/>
</dbReference>
<gene>
    <name evidence="14" type="ORF">EPUL_005935</name>
</gene>
<feature type="domain" description="Integrase catalytic" evidence="13">
    <location>
        <begin position="1148"/>
        <end position="1312"/>
    </location>
</feature>
<dbReference type="STRING" id="225359.A0A2S4PKI6"/>
<dbReference type="SUPFAM" id="SSF56672">
    <property type="entry name" value="DNA/RNA polymerases"/>
    <property type="match status" value="1"/>
</dbReference>
<keyword evidence="9" id="KW-0862">Zinc</keyword>
<keyword evidence="1" id="KW-0645">Protease</keyword>
<evidence type="ECO:0000259" key="13">
    <source>
        <dbReference type="PROSITE" id="PS50994"/>
    </source>
</evidence>
<dbReference type="Gene3D" id="3.10.10.10">
    <property type="entry name" value="HIV Type 1 Reverse Transcriptase, subunit A, domain 1"/>
    <property type="match status" value="1"/>
</dbReference>
<dbReference type="Pfam" id="PF17921">
    <property type="entry name" value="Integrase_H2C2"/>
    <property type="match status" value="1"/>
</dbReference>
<dbReference type="InterPro" id="IPR043502">
    <property type="entry name" value="DNA/RNA_pol_sf"/>
</dbReference>
<dbReference type="Pfam" id="PF17917">
    <property type="entry name" value="RT_RNaseH"/>
    <property type="match status" value="1"/>
</dbReference>
<feature type="domain" description="Reverse transcriptase" evidence="12">
    <location>
        <begin position="571"/>
        <end position="755"/>
    </location>
</feature>